<dbReference type="InterPro" id="IPR036388">
    <property type="entry name" value="WH-like_DNA-bd_sf"/>
</dbReference>
<evidence type="ECO:0000256" key="1">
    <source>
        <dbReference type="ARBA" id="ARBA00004123"/>
    </source>
</evidence>
<dbReference type="CDD" id="cd17755">
    <property type="entry name" value="MCM4"/>
    <property type="match status" value="1"/>
</dbReference>
<dbReference type="Gene3D" id="2.40.50.140">
    <property type="entry name" value="Nucleic acid-binding proteins"/>
    <property type="match status" value="1"/>
</dbReference>
<dbReference type="SMART" id="SM00350">
    <property type="entry name" value="MCM"/>
    <property type="match status" value="1"/>
</dbReference>
<dbReference type="InterPro" id="IPR031327">
    <property type="entry name" value="MCM"/>
</dbReference>
<comment type="subunit">
    <text evidence="11">Component of the MCM2-7 complex.</text>
</comment>
<dbReference type="InterPro" id="IPR003593">
    <property type="entry name" value="AAA+_ATPase"/>
</dbReference>
<dbReference type="GO" id="GO:1902975">
    <property type="term" value="P:mitotic DNA replication initiation"/>
    <property type="evidence" value="ECO:0007669"/>
    <property type="project" value="TreeGrafter"/>
</dbReference>
<dbReference type="Gene3D" id="1.10.10.10">
    <property type="entry name" value="Winged helix-like DNA-binding domain superfamily/Winged helix DNA-binding domain"/>
    <property type="match status" value="1"/>
</dbReference>
<feature type="compositionally biased region" description="Basic and acidic residues" evidence="12">
    <location>
        <begin position="1"/>
        <end position="15"/>
    </location>
</feature>
<accession>A0AAW1CQF6</accession>
<comment type="caution">
    <text evidence="14">The sequence shown here is derived from an EMBL/GenBank/DDBJ whole genome shotgun (WGS) entry which is preliminary data.</text>
</comment>
<feature type="compositionally biased region" description="Polar residues" evidence="12">
    <location>
        <begin position="68"/>
        <end position="87"/>
    </location>
</feature>
<keyword evidence="5 11" id="KW-0378">Hydrolase</keyword>
<keyword evidence="7 10" id="KW-0067">ATP-binding</keyword>
<dbReference type="SUPFAM" id="SSF52540">
    <property type="entry name" value="P-loop containing nucleoside triphosphate hydrolases"/>
    <property type="match status" value="1"/>
</dbReference>
<dbReference type="InterPro" id="IPR012340">
    <property type="entry name" value="NA-bd_OB-fold"/>
</dbReference>
<dbReference type="EMBL" id="JAPXFL010000010">
    <property type="protein sequence ID" value="KAK9500642.1"/>
    <property type="molecule type" value="Genomic_DNA"/>
</dbReference>
<dbReference type="GO" id="GO:0017116">
    <property type="term" value="F:single-stranded DNA helicase activity"/>
    <property type="evidence" value="ECO:0007669"/>
    <property type="project" value="TreeGrafter"/>
</dbReference>
<comment type="subcellular location">
    <subcellularLocation>
        <location evidence="1">Nucleus</location>
    </subcellularLocation>
</comment>
<evidence type="ECO:0000256" key="11">
    <source>
        <dbReference type="RuleBase" id="RU368062"/>
    </source>
</evidence>
<evidence type="ECO:0000256" key="2">
    <source>
        <dbReference type="ARBA" id="ARBA00008010"/>
    </source>
</evidence>
<evidence type="ECO:0000256" key="9">
    <source>
        <dbReference type="ARBA" id="ARBA00023242"/>
    </source>
</evidence>
<dbReference type="FunFam" id="3.40.50.300:FF:000217">
    <property type="entry name" value="DNA helicase"/>
    <property type="match status" value="1"/>
</dbReference>
<dbReference type="AlphaFoldDB" id="A0AAW1CQF6"/>
<dbReference type="GO" id="GO:0016787">
    <property type="term" value="F:hydrolase activity"/>
    <property type="evidence" value="ECO:0007669"/>
    <property type="project" value="UniProtKB-KW"/>
</dbReference>
<evidence type="ECO:0000256" key="4">
    <source>
        <dbReference type="ARBA" id="ARBA00022741"/>
    </source>
</evidence>
<dbReference type="PANTHER" id="PTHR11630:SF66">
    <property type="entry name" value="DNA REPLICATION LICENSING FACTOR MCM4"/>
    <property type="match status" value="1"/>
</dbReference>
<dbReference type="Pfam" id="PF17855">
    <property type="entry name" value="MCM_lid"/>
    <property type="match status" value="1"/>
</dbReference>
<feature type="domain" description="MCM C-terminal AAA(+) ATPase" evidence="13">
    <location>
        <begin position="435"/>
        <end position="643"/>
    </location>
</feature>
<sequence>MSGEERHSQRSEEGQHTSSLGVLSSQMSEVGPPNGEADFIVEPSDPYSLPMPTPGLPSTGSPLRPLGSTLSSPLNYGTPSSLTSFRTPKSGVRTPLRQRQDIRVDKHIRQINLNPQENDSQALGSTPDGDAAKSLVIWGTNVVVATCKTKFINFIENFIDQTEDSTSVPLYLNNLDQIATAEEPFLNMNCAHLQRFDKELYNQLVLYPQELIPTLDMAANEIFFSRHPDVVLPHQIQIRPFNVEKTSNMRNLNPEDIDCLISVSGMVTRTSGIIPQLREGFFSCTVCAHTITLEIDRGRLNEPTVCLNCNTTHAYSLIHNRSQFTDKQLVKLQETSDELPAGQTPNVVTLFAYNDLVDAVQPGQNIVVTGVYRSLPVQVNSRVRNISSVFRTHVDVLHYHKVDMKRLQACEDDSTYKLTEERISALKTLSERNDIYDRLAHTIAPSIFDNEDIKKGILLQLFGGAKKEIISHGRNSFRSDINILLCGDPGTSKSQLLTYVYRLLPKSQYTSGKGSSAVGLTAYLTKDSETRQLVLQPGALVLANNGVCCIDEFDKMNESTRSVLHEVMEQQSLSVAKAGMICQLSARTSILAAANPIDSEWKKDKTIIENINLPHTLLSRFDLIFLMLDPQSEVYDRSLARHLVSLYYHNKEVDREEYMDMTVLRDYIAYAKEHIHPKLSESASELLVESYVELRKLGSRHGQISAYPRQLESLIRLSEAHAKMRLSNVVEIQDVLEAKRLHREALKQSATDPLSGKIDVNILTTGMSRAARQKRLEIVEAIKKIVVPKASGTMFNYQKVFKDIRDIAAMIIPREMYEEGLKELQEAGIIVIVNKQTFKRV</sequence>
<name>A0AAW1CQF6_9HEMI</name>
<dbReference type="GO" id="GO:0000727">
    <property type="term" value="P:double-strand break repair via break-induced replication"/>
    <property type="evidence" value="ECO:0007669"/>
    <property type="project" value="TreeGrafter"/>
</dbReference>
<organism evidence="14 15">
    <name type="scientific">Rhynocoris fuscipes</name>
    <dbReference type="NCBI Taxonomy" id="488301"/>
    <lineage>
        <taxon>Eukaryota</taxon>
        <taxon>Metazoa</taxon>
        <taxon>Ecdysozoa</taxon>
        <taxon>Arthropoda</taxon>
        <taxon>Hexapoda</taxon>
        <taxon>Insecta</taxon>
        <taxon>Pterygota</taxon>
        <taxon>Neoptera</taxon>
        <taxon>Paraneoptera</taxon>
        <taxon>Hemiptera</taxon>
        <taxon>Heteroptera</taxon>
        <taxon>Panheteroptera</taxon>
        <taxon>Cimicomorpha</taxon>
        <taxon>Reduviidae</taxon>
        <taxon>Harpactorinae</taxon>
        <taxon>Harpactorini</taxon>
        <taxon>Rhynocoris</taxon>
    </lineage>
</organism>
<comment type="function">
    <text evidence="11">Acts as component of the MCM2-7 complex (MCM complex) which is the replicative helicase essential for 'once per cell cycle' DNA replication initiation and elongation in eukaryotic cells. The active ATPase sites in the MCM2-7 ring are formed through the interaction surfaces of two neighboring subunits such that a critical structure of a conserved arginine finger motif is provided in trans relative to the ATP-binding site of the Walker A box of the adjacent subunit. The six ATPase active sites, however, are likely to contribute differentially to the complex helicase activity.</text>
</comment>
<dbReference type="InterPro" id="IPR027925">
    <property type="entry name" value="MCM_N"/>
</dbReference>
<dbReference type="PROSITE" id="PS00847">
    <property type="entry name" value="MCM_1"/>
    <property type="match status" value="1"/>
</dbReference>
<dbReference type="PANTHER" id="PTHR11630">
    <property type="entry name" value="DNA REPLICATION LICENSING FACTOR MCM FAMILY MEMBER"/>
    <property type="match status" value="1"/>
</dbReference>
<dbReference type="InterPro" id="IPR033762">
    <property type="entry name" value="MCM_OB"/>
</dbReference>
<dbReference type="SUPFAM" id="SSF50249">
    <property type="entry name" value="Nucleic acid-binding proteins"/>
    <property type="match status" value="1"/>
</dbReference>
<dbReference type="GO" id="GO:0042555">
    <property type="term" value="C:MCM complex"/>
    <property type="evidence" value="ECO:0007669"/>
    <property type="project" value="UniProtKB-UniRule"/>
</dbReference>
<protein>
    <recommendedName>
        <fullName evidence="11">DNA replication licensing factor MCM4</fullName>
        <ecNumber evidence="11">3.6.4.12</ecNumber>
    </recommendedName>
</protein>
<comment type="similarity">
    <text evidence="2 10">Belongs to the MCM family.</text>
</comment>
<dbReference type="GO" id="GO:0005524">
    <property type="term" value="F:ATP binding"/>
    <property type="evidence" value="ECO:0007669"/>
    <property type="project" value="UniProtKB-UniRule"/>
</dbReference>
<dbReference type="InterPro" id="IPR001208">
    <property type="entry name" value="MCM_dom"/>
</dbReference>
<evidence type="ECO:0000313" key="15">
    <source>
        <dbReference type="Proteomes" id="UP001461498"/>
    </source>
</evidence>
<evidence type="ECO:0000256" key="7">
    <source>
        <dbReference type="ARBA" id="ARBA00022840"/>
    </source>
</evidence>
<evidence type="ECO:0000313" key="14">
    <source>
        <dbReference type="EMBL" id="KAK9500642.1"/>
    </source>
</evidence>
<keyword evidence="4 10" id="KW-0547">Nucleotide-binding</keyword>
<dbReference type="GO" id="GO:0003697">
    <property type="term" value="F:single-stranded DNA binding"/>
    <property type="evidence" value="ECO:0007669"/>
    <property type="project" value="TreeGrafter"/>
</dbReference>
<dbReference type="InterPro" id="IPR018525">
    <property type="entry name" value="MCM_CS"/>
</dbReference>
<feature type="compositionally biased region" description="Polar residues" evidence="12">
    <location>
        <begin position="16"/>
        <end position="28"/>
    </location>
</feature>
<keyword evidence="8 10" id="KW-0238">DNA-binding</keyword>
<comment type="catalytic activity">
    <reaction evidence="11">
        <text>ATP + H2O = ADP + phosphate + H(+)</text>
        <dbReference type="Rhea" id="RHEA:13065"/>
        <dbReference type="ChEBI" id="CHEBI:15377"/>
        <dbReference type="ChEBI" id="CHEBI:15378"/>
        <dbReference type="ChEBI" id="CHEBI:30616"/>
        <dbReference type="ChEBI" id="CHEBI:43474"/>
        <dbReference type="ChEBI" id="CHEBI:456216"/>
        <dbReference type="EC" id="3.6.4.12"/>
    </reaction>
</comment>
<evidence type="ECO:0000259" key="13">
    <source>
        <dbReference type="PROSITE" id="PS50051"/>
    </source>
</evidence>
<dbReference type="FunFam" id="3.30.1640.10:FF:000001">
    <property type="entry name" value="DNA helicase"/>
    <property type="match status" value="1"/>
</dbReference>
<dbReference type="EC" id="3.6.4.12" evidence="11"/>
<dbReference type="Gene3D" id="2.20.28.10">
    <property type="match status" value="1"/>
</dbReference>
<dbReference type="GO" id="GO:0005634">
    <property type="term" value="C:nucleus"/>
    <property type="evidence" value="ECO:0007669"/>
    <property type="project" value="UniProtKB-SubCell"/>
</dbReference>
<dbReference type="PRINTS" id="PR01657">
    <property type="entry name" value="MCMFAMILY"/>
</dbReference>
<evidence type="ECO:0000256" key="12">
    <source>
        <dbReference type="SAM" id="MobiDB-lite"/>
    </source>
</evidence>
<proteinExistence type="inferred from homology"/>
<evidence type="ECO:0000256" key="10">
    <source>
        <dbReference type="RuleBase" id="RU004070"/>
    </source>
</evidence>
<gene>
    <name evidence="14" type="ORF">O3M35_001871</name>
</gene>
<dbReference type="InterPro" id="IPR008047">
    <property type="entry name" value="MCM_4"/>
</dbReference>
<feature type="region of interest" description="Disordered" evidence="12">
    <location>
        <begin position="1"/>
        <end position="95"/>
    </location>
</feature>
<dbReference type="InterPro" id="IPR041562">
    <property type="entry name" value="MCM_lid"/>
</dbReference>
<dbReference type="Gene3D" id="3.40.50.300">
    <property type="entry name" value="P-loop containing nucleotide triphosphate hydrolases"/>
    <property type="match status" value="1"/>
</dbReference>
<dbReference type="PROSITE" id="PS50051">
    <property type="entry name" value="MCM_2"/>
    <property type="match status" value="1"/>
</dbReference>
<dbReference type="InterPro" id="IPR027417">
    <property type="entry name" value="P-loop_NTPase"/>
</dbReference>
<keyword evidence="3 11" id="KW-0235">DNA replication</keyword>
<evidence type="ECO:0000256" key="8">
    <source>
        <dbReference type="ARBA" id="ARBA00023125"/>
    </source>
</evidence>
<dbReference type="Pfam" id="PF17207">
    <property type="entry name" value="MCM_OB"/>
    <property type="match status" value="1"/>
</dbReference>
<dbReference type="Gene3D" id="3.30.1640.10">
    <property type="entry name" value="mini-chromosome maintenance (MCM) complex, chain A, domain 1"/>
    <property type="match status" value="1"/>
</dbReference>
<reference evidence="14 15" key="1">
    <citation type="submission" date="2022-12" db="EMBL/GenBank/DDBJ databases">
        <title>Chromosome-level genome assembly of true bugs.</title>
        <authorList>
            <person name="Ma L."/>
            <person name="Li H."/>
        </authorList>
    </citation>
    <scope>NUCLEOTIDE SEQUENCE [LARGE SCALE GENOMIC DNA]</scope>
    <source>
        <strain evidence="14">Lab_2022b</strain>
    </source>
</reference>
<keyword evidence="6 11" id="KW-0347">Helicase</keyword>
<keyword evidence="15" id="KW-1185">Reference proteome</keyword>
<evidence type="ECO:0000256" key="5">
    <source>
        <dbReference type="ARBA" id="ARBA00022801"/>
    </source>
</evidence>
<dbReference type="Proteomes" id="UP001461498">
    <property type="component" value="Unassembled WGS sequence"/>
</dbReference>
<dbReference type="SMART" id="SM00382">
    <property type="entry name" value="AAA"/>
    <property type="match status" value="1"/>
</dbReference>
<keyword evidence="9 11" id="KW-0539">Nucleus</keyword>
<evidence type="ECO:0000256" key="6">
    <source>
        <dbReference type="ARBA" id="ARBA00022806"/>
    </source>
</evidence>
<dbReference type="Pfam" id="PF14551">
    <property type="entry name" value="MCM_N"/>
    <property type="match status" value="1"/>
</dbReference>
<dbReference type="PRINTS" id="PR01660">
    <property type="entry name" value="MCMPROTEIN4"/>
</dbReference>
<dbReference type="GO" id="GO:0006271">
    <property type="term" value="P:DNA strand elongation involved in DNA replication"/>
    <property type="evidence" value="ECO:0007669"/>
    <property type="project" value="TreeGrafter"/>
</dbReference>
<dbReference type="Pfam" id="PF00493">
    <property type="entry name" value="MCM"/>
    <property type="match status" value="1"/>
</dbReference>
<evidence type="ECO:0000256" key="3">
    <source>
        <dbReference type="ARBA" id="ARBA00022705"/>
    </source>
</evidence>
<dbReference type="FunFam" id="2.20.28.10:FF:000003">
    <property type="entry name" value="DNA helicase"/>
    <property type="match status" value="1"/>
</dbReference>